<dbReference type="PANTHER" id="PTHR18866">
    <property type="entry name" value="CARBOXYLASE:PYRUVATE/ACETYL-COA/PROPIONYL-COA CARBOXYLASE"/>
    <property type="match status" value="1"/>
</dbReference>
<keyword evidence="2" id="KW-0547">Nucleotide-binding</keyword>
<feature type="non-terminal residue" evidence="4">
    <location>
        <position position="129"/>
    </location>
</feature>
<dbReference type="InterPro" id="IPR011761">
    <property type="entry name" value="ATP-grasp"/>
</dbReference>
<reference evidence="4 5" key="1">
    <citation type="submission" date="2018-09" db="EMBL/GenBank/DDBJ databases">
        <authorList>
            <person name="Livingstone P.G."/>
            <person name="Whitworth D.E."/>
        </authorList>
    </citation>
    <scope>NUCLEOTIDE SEQUENCE [LARGE SCALE GENOMIC DNA]</scope>
    <source>
        <strain evidence="4 5">CA031B</strain>
    </source>
</reference>
<gene>
    <name evidence="4" type="ORF">D7Y13_44845</name>
</gene>
<organism evidence="4 5">
    <name type="scientific">Corallococcus praedator</name>
    <dbReference type="NCBI Taxonomy" id="2316724"/>
    <lineage>
        <taxon>Bacteria</taxon>
        <taxon>Pseudomonadati</taxon>
        <taxon>Myxococcota</taxon>
        <taxon>Myxococcia</taxon>
        <taxon>Myxococcales</taxon>
        <taxon>Cystobacterineae</taxon>
        <taxon>Myxococcaceae</taxon>
        <taxon>Corallococcus</taxon>
    </lineage>
</organism>
<dbReference type="EMBL" id="RAWI01001443">
    <property type="protein sequence ID" value="RKH75155.1"/>
    <property type="molecule type" value="Genomic_DNA"/>
</dbReference>
<evidence type="ECO:0000313" key="4">
    <source>
        <dbReference type="EMBL" id="RKH75155.1"/>
    </source>
</evidence>
<keyword evidence="2" id="KW-0067">ATP-binding</keyword>
<dbReference type="PROSITE" id="PS00866">
    <property type="entry name" value="CPSASE_1"/>
    <property type="match status" value="1"/>
</dbReference>
<name>A0ABX9Q2T4_9BACT</name>
<keyword evidence="5" id="KW-1185">Reference proteome</keyword>
<evidence type="ECO:0000256" key="1">
    <source>
        <dbReference type="ARBA" id="ARBA00023267"/>
    </source>
</evidence>
<dbReference type="Proteomes" id="UP000278907">
    <property type="component" value="Unassembled WGS sequence"/>
</dbReference>
<dbReference type="PANTHER" id="PTHR18866:SF33">
    <property type="entry name" value="METHYLCROTONOYL-COA CARBOXYLASE SUBUNIT ALPHA, MITOCHONDRIAL-RELATED"/>
    <property type="match status" value="1"/>
</dbReference>
<proteinExistence type="predicted"/>
<dbReference type="PROSITE" id="PS50975">
    <property type="entry name" value="ATP_GRASP"/>
    <property type="match status" value="1"/>
</dbReference>
<comment type="caution">
    <text evidence="4">The sequence shown here is derived from an EMBL/GenBank/DDBJ whole genome shotgun (WGS) entry which is preliminary data.</text>
</comment>
<dbReference type="SUPFAM" id="SSF56059">
    <property type="entry name" value="Glutathione synthetase ATP-binding domain-like"/>
    <property type="match status" value="1"/>
</dbReference>
<evidence type="ECO:0000256" key="2">
    <source>
        <dbReference type="PROSITE-ProRule" id="PRU00409"/>
    </source>
</evidence>
<keyword evidence="1" id="KW-0092">Biotin</keyword>
<accession>A0ABX9Q2T4</accession>
<evidence type="ECO:0000259" key="3">
    <source>
        <dbReference type="PROSITE" id="PS50975"/>
    </source>
</evidence>
<feature type="non-terminal residue" evidence="4">
    <location>
        <position position="1"/>
    </location>
</feature>
<evidence type="ECO:0000313" key="5">
    <source>
        <dbReference type="Proteomes" id="UP000278907"/>
    </source>
</evidence>
<feature type="domain" description="ATP-grasp" evidence="3">
    <location>
        <begin position="7"/>
        <end position="109"/>
    </location>
</feature>
<dbReference type="InterPro" id="IPR050856">
    <property type="entry name" value="Biotin_carboxylase_complex"/>
</dbReference>
<dbReference type="InterPro" id="IPR005479">
    <property type="entry name" value="CPAse_ATP-bd"/>
</dbReference>
<protein>
    <submittedName>
        <fullName evidence="4">ATP-grasp domain-containing protein</fullName>
    </submittedName>
</protein>
<sequence>GDKIASKRLAAGAGVSVVPGHDGVVADADEAVRVARDVGYPVMIKASAGGGGKGMRVARDDEGAREGFAASRREAQASFGDDRLLIERLIESPRHVEIQVLADRHGNVVHLNERECSIQRRHQKVLEEA</sequence>
<dbReference type="Pfam" id="PF02786">
    <property type="entry name" value="CPSase_L_D2"/>
    <property type="match status" value="1"/>
</dbReference>
<dbReference type="Gene3D" id="3.30.470.20">
    <property type="entry name" value="ATP-grasp fold, B domain"/>
    <property type="match status" value="1"/>
</dbReference>